<keyword evidence="5" id="KW-1185">Reference proteome</keyword>
<feature type="domain" description="Glycosyltransferase 2-like" evidence="3">
    <location>
        <begin position="471"/>
        <end position="571"/>
    </location>
</feature>
<protein>
    <submittedName>
        <fullName evidence="4">Glycosyltransferase involved in cell wall biosynthesis</fullName>
    </submittedName>
</protein>
<evidence type="ECO:0000313" key="5">
    <source>
        <dbReference type="Proteomes" id="UP001184230"/>
    </source>
</evidence>
<keyword evidence="1" id="KW-0808">Transferase</keyword>
<dbReference type="Proteomes" id="UP001184230">
    <property type="component" value="Unassembled WGS sequence"/>
</dbReference>
<accession>A0ABU1NDL6</accession>
<evidence type="ECO:0000259" key="2">
    <source>
        <dbReference type="Pfam" id="PF00534"/>
    </source>
</evidence>
<evidence type="ECO:0000313" key="4">
    <source>
        <dbReference type="EMBL" id="MDR6535966.1"/>
    </source>
</evidence>
<evidence type="ECO:0000256" key="1">
    <source>
        <dbReference type="ARBA" id="ARBA00022679"/>
    </source>
</evidence>
<sequence>MTPRLALDMYVLAQGVKTGVYRVCDELYGRLAVSPRFSPRLFVRAGDELKAGEYIAARHLPGKLHEGRLAPSGDADILLSPFGVAPRAWLDDDNVVHAHIIYDLIAIHRPEYFSLEAATEVRNIIASLDERTVVFAISEHTRKELLAYRPDLSPAQVTVIPLAAGERFQPCSDADVRARVRARYGIPLGVPYVLSLATLEIRKNLDQVVNAFVRYMEQHGASDMHLVLAGMSGWKLEKLHEALGAAGPWRDRIILTGFVDDEDLAALYSDALCFVYLSRYEGFGLPALEAMACGTPVISADNSSLPEVVGDAGLMLGADDIQGVADGLHEIAASDTFRKELSRKGLQRASLFDWNRCAEIVMDTLAAAYERHAARPAHQRRRPAVLPATPEGLEAVSVDSLTEASFLGYRNGSLGPSFVAHGAPLSSRIDAAWPAWADHLPDQGVENRVEGGLRTQGRLKSGRPDLPLISYVTVVRNNKATLARTIESVQQQTYGNVEHIVLDGASTDGTLDLIRQYGDRLDYFVSEPDAGLYDAINKAVPLARGQLICILNSDDWLEPHAAEIAAYRMRDICDDPALLLTTALVRDGAVIHEWHPAFVHPGSYFTCANDCHNGIYATRAAYEGSGPYDSTYKIAADFKWIMTCLESGARFVYTREPTVNYSMGGTSGDVRKHSIECMRVVSDRFEFLSPIEVSGLYHSFFVLAGAFAAEQSGRPSNHTLFLRRVFAAHEGKPDFLSALGWASMATLEHPVDVAVAPQPAPAVEAAPPSVPTFKRSVKELAKSLLYKHPGLYGAAARGYRRLRG</sequence>
<proteinExistence type="predicted"/>
<dbReference type="SUPFAM" id="SSF53756">
    <property type="entry name" value="UDP-Glycosyltransferase/glycogen phosphorylase"/>
    <property type="match status" value="1"/>
</dbReference>
<dbReference type="InterPro" id="IPR029044">
    <property type="entry name" value="Nucleotide-diphossugar_trans"/>
</dbReference>
<dbReference type="EMBL" id="JAVDRF010000003">
    <property type="protein sequence ID" value="MDR6535966.1"/>
    <property type="molecule type" value="Genomic_DNA"/>
</dbReference>
<organism evidence="4 5">
    <name type="scientific">Variovorax soli</name>
    <dbReference type="NCBI Taxonomy" id="376815"/>
    <lineage>
        <taxon>Bacteria</taxon>
        <taxon>Pseudomonadati</taxon>
        <taxon>Pseudomonadota</taxon>
        <taxon>Betaproteobacteria</taxon>
        <taxon>Burkholderiales</taxon>
        <taxon>Comamonadaceae</taxon>
        <taxon>Variovorax</taxon>
    </lineage>
</organism>
<dbReference type="Gene3D" id="3.40.50.2000">
    <property type="entry name" value="Glycogen Phosphorylase B"/>
    <property type="match status" value="1"/>
</dbReference>
<dbReference type="SUPFAM" id="SSF53448">
    <property type="entry name" value="Nucleotide-diphospho-sugar transferases"/>
    <property type="match status" value="1"/>
</dbReference>
<dbReference type="PANTHER" id="PTHR46401">
    <property type="entry name" value="GLYCOSYLTRANSFERASE WBBK-RELATED"/>
    <property type="match status" value="1"/>
</dbReference>
<dbReference type="Gene3D" id="3.90.550.10">
    <property type="entry name" value="Spore Coat Polysaccharide Biosynthesis Protein SpsA, Chain A"/>
    <property type="match status" value="1"/>
</dbReference>
<dbReference type="PANTHER" id="PTHR46401:SF2">
    <property type="entry name" value="GLYCOSYLTRANSFERASE WBBK-RELATED"/>
    <property type="match status" value="1"/>
</dbReference>
<name>A0ABU1NDL6_9BURK</name>
<dbReference type="CDD" id="cd03809">
    <property type="entry name" value="GT4_MtfB-like"/>
    <property type="match status" value="1"/>
</dbReference>
<feature type="domain" description="Glycosyl transferase family 1" evidence="2">
    <location>
        <begin position="179"/>
        <end position="345"/>
    </location>
</feature>
<evidence type="ECO:0000259" key="3">
    <source>
        <dbReference type="Pfam" id="PF00535"/>
    </source>
</evidence>
<dbReference type="RefSeq" id="WP_309900533.1">
    <property type="nucleotide sequence ID" value="NZ_JAVDRF010000003.1"/>
</dbReference>
<dbReference type="Pfam" id="PF00534">
    <property type="entry name" value="Glycos_transf_1"/>
    <property type="match status" value="1"/>
</dbReference>
<dbReference type="CDD" id="cd06433">
    <property type="entry name" value="GT_2_WfgS_like"/>
    <property type="match status" value="1"/>
</dbReference>
<dbReference type="Pfam" id="PF00535">
    <property type="entry name" value="Glycos_transf_2"/>
    <property type="match status" value="1"/>
</dbReference>
<reference evidence="4 5" key="1">
    <citation type="submission" date="2023-07" db="EMBL/GenBank/DDBJ databases">
        <title>Sorghum-associated microbial communities from plants grown in Nebraska, USA.</title>
        <authorList>
            <person name="Schachtman D."/>
        </authorList>
    </citation>
    <scope>NUCLEOTIDE SEQUENCE [LARGE SCALE GENOMIC DNA]</scope>
    <source>
        <strain evidence="4 5">DS1781</strain>
    </source>
</reference>
<gene>
    <name evidence="4" type="ORF">J2739_001736</name>
</gene>
<dbReference type="InterPro" id="IPR001296">
    <property type="entry name" value="Glyco_trans_1"/>
</dbReference>
<comment type="caution">
    <text evidence="4">The sequence shown here is derived from an EMBL/GenBank/DDBJ whole genome shotgun (WGS) entry which is preliminary data.</text>
</comment>
<dbReference type="InterPro" id="IPR001173">
    <property type="entry name" value="Glyco_trans_2-like"/>
</dbReference>